<dbReference type="Gene3D" id="3.30.310.70">
    <property type="entry name" value="TT1751-like domain"/>
    <property type="match status" value="1"/>
</dbReference>
<evidence type="ECO:0000259" key="2">
    <source>
        <dbReference type="Pfam" id="PF03625"/>
    </source>
</evidence>
<dbReference type="PANTHER" id="PTHR38342">
    <property type="entry name" value="SLR5037 PROTEIN"/>
    <property type="match status" value="1"/>
</dbReference>
<dbReference type="InterPro" id="IPR005180">
    <property type="entry name" value="DUF302"/>
</dbReference>
<dbReference type="EMBL" id="MLHQ01000010">
    <property type="protein sequence ID" value="OOF59402.1"/>
    <property type="molecule type" value="Genomic_DNA"/>
</dbReference>
<dbReference type="InterPro" id="IPR035923">
    <property type="entry name" value="TT1751-like_sf"/>
</dbReference>
<accession>A0A1V3JRF7</accession>
<sequence length="152" mass="16706">MIMKFLKILLFTLPFFTSSLAQADTSALKTFKSEYDAVQTVDKIKQIVAANNLKLFTVIDHQAAAKEAGLDMPFASVVIFGSPKAGTPMMLKAPTLAIDLPVKALVWEDQKGEVFVTMNDTDSLGKKHGLSEEVYGKLKNLEKLIPNSVMKK</sequence>
<proteinExistence type="predicted"/>
<evidence type="ECO:0000256" key="1">
    <source>
        <dbReference type="SAM" id="SignalP"/>
    </source>
</evidence>
<evidence type="ECO:0000313" key="4">
    <source>
        <dbReference type="Proteomes" id="UP000188602"/>
    </source>
</evidence>
<comment type="caution">
    <text evidence="3">The sequence shown here is derived from an EMBL/GenBank/DDBJ whole genome shotgun (WGS) entry which is preliminary data.</text>
</comment>
<feature type="domain" description="DUF302" evidence="2">
    <location>
        <begin position="59"/>
        <end position="120"/>
    </location>
</feature>
<dbReference type="PANTHER" id="PTHR38342:SF2">
    <property type="entry name" value="INNER MEMBRANE OR EXPORTED"/>
    <property type="match status" value="1"/>
</dbReference>
<evidence type="ECO:0000313" key="3">
    <source>
        <dbReference type="EMBL" id="OOF59402.1"/>
    </source>
</evidence>
<feature type="chain" id="PRO_5012753498" description="DUF302 domain-containing protein" evidence="1">
    <location>
        <begin position="24"/>
        <end position="152"/>
    </location>
</feature>
<reference evidence="3 4" key="1">
    <citation type="submission" date="2016-10" db="EMBL/GenBank/DDBJ databases">
        <title>Rodentibacter gen. nov. and new species.</title>
        <authorList>
            <person name="Christensen H."/>
        </authorList>
    </citation>
    <scope>NUCLEOTIDE SEQUENCE [LARGE SCALE GENOMIC DNA]</scope>
    <source>
        <strain evidence="3 4">Ac151</strain>
    </source>
</reference>
<organism evidence="3 4">
    <name type="scientific">Rodentibacter myodis</name>
    <dbReference type="NCBI Taxonomy" id="1907939"/>
    <lineage>
        <taxon>Bacteria</taxon>
        <taxon>Pseudomonadati</taxon>
        <taxon>Pseudomonadota</taxon>
        <taxon>Gammaproteobacteria</taxon>
        <taxon>Pasteurellales</taxon>
        <taxon>Pasteurellaceae</taxon>
        <taxon>Rodentibacter</taxon>
    </lineage>
</organism>
<dbReference type="AlphaFoldDB" id="A0A1V3JRF7"/>
<keyword evidence="1" id="KW-0732">Signal</keyword>
<dbReference type="STRING" id="1907939.BKL49_03720"/>
<gene>
    <name evidence="3" type="ORF">BKL49_03720</name>
</gene>
<protein>
    <recommendedName>
        <fullName evidence="2">DUF302 domain-containing protein</fullName>
    </recommendedName>
</protein>
<keyword evidence="4" id="KW-1185">Reference proteome</keyword>
<dbReference type="SUPFAM" id="SSF103247">
    <property type="entry name" value="TT1751-like"/>
    <property type="match status" value="1"/>
</dbReference>
<dbReference type="CDD" id="cd14797">
    <property type="entry name" value="DUF302"/>
    <property type="match status" value="1"/>
</dbReference>
<dbReference type="Pfam" id="PF03625">
    <property type="entry name" value="DUF302"/>
    <property type="match status" value="1"/>
</dbReference>
<name>A0A1V3JRF7_9PAST</name>
<dbReference type="Proteomes" id="UP000188602">
    <property type="component" value="Unassembled WGS sequence"/>
</dbReference>
<feature type="signal peptide" evidence="1">
    <location>
        <begin position="1"/>
        <end position="23"/>
    </location>
</feature>